<keyword evidence="3" id="KW-1185">Reference proteome</keyword>
<dbReference type="EMBL" id="RWKW01000080">
    <property type="protein sequence ID" value="RST84719.1"/>
    <property type="molecule type" value="Genomic_DNA"/>
</dbReference>
<dbReference type="AlphaFoldDB" id="A0A429YTC8"/>
<name>A0A429YTC8_9HYPH</name>
<feature type="signal peptide" evidence="1">
    <location>
        <begin position="1"/>
        <end position="31"/>
    </location>
</feature>
<evidence type="ECO:0000313" key="3">
    <source>
        <dbReference type="Proteomes" id="UP000278398"/>
    </source>
</evidence>
<organism evidence="2 3">
    <name type="scientific">Aquibium carbonis</name>
    <dbReference type="NCBI Taxonomy" id="2495581"/>
    <lineage>
        <taxon>Bacteria</taxon>
        <taxon>Pseudomonadati</taxon>
        <taxon>Pseudomonadota</taxon>
        <taxon>Alphaproteobacteria</taxon>
        <taxon>Hyphomicrobiales</taxon>
        <taxon>Phyllobacteriaceae</taxon>
        <taxon>Aquibium</taxon>
    </lineage>
</organism>
<accession>A0A429YTC8</accession>
<dbReference type="Proteomes" id="UP000278398">
    <property type="component" value="Unassembled WGS sequence"/>
</dbReference>
<dbReference type="PROSITE" id="PS51257">
    <property type="entry name" value="PROKAR_LIPOPROTEIN"/>
    <property type="match status" value="1"/>
</dbReference>
<evidence type="ECO:0000313" key="2">
    <source>
        <dbReference type="EMBL" id="RST84719.1"/>
    </source>
</evidence>
<dbReference type="RefSeq" id="WP_126701578.1">
    <property type="nucleotide sequence ID" value="NZ_RWKW01000080.1"/>
</dbReference>
<evidence type="ECO:0000256" key="1">
    <source>
        <dbReference type="SAM" id="SignalP"/>
    </source>
</evidence>
<reference evidence="2 3" key="1">
    <citation type="submission" date="2018-12" db="EMBL/GenBank/DDBJ databases">
        <title>Mesorhizobium carbonis sp. nov., isolated from coal mine water.</title>
        <authorList>
            <person name="Xin W."/>
            <person name="Xu Z."/>
            <person name="Xiang F."/>
            <person name="Zhang J."/>
            <person name="Xi L."/>
            <person name="Liu J."/>
        </authorList>
    </citation>
    <scope>NUCLEOTIDE SEQUENCE [LARGE SCALE GENOMIC DNA]</scope>
    <source>
        <strain evidence="2 3">B2.3</strain>
    </source>
</reference>
<gene>
    <name evidence="2" type="ORF">EJC49_19340</name>
</gene>
<protein>
    <submittedName>
        <fullName evidence="2">Uncharacterized protein</fullName>
    </submittedName>
</protein>
<keyword evidence="1" id="KW-0732">Signal</keyword>
<dbReference type="OrthoDB" id="8111740at2"/>
<proteinExistence type="predicted"/>
<feature type="chain" id="PRO_5019301468" evidence="1">
    <location>
        <begin position="32"/>
        <end position="343"/>
    </location>
</feature>
<comment type="caution">
    <text evidence="2">The sequence shown here is derived from an EMBL/GenBank/DDBJ whole genome shotgun (WGS) entry which is preliminary data.</text>
</comment>
<sequence length="343" mass="38624">MGSRCRRHLSIAPLALLAGCFLAGSATAVVAAQNTIKTNEAYVQEALRAPTLDIRSIDEVFDYVFSSLNDEVTVYPTENYYYFKFVHGGVPYAGNFRLDVADRDQGIVHFAYFSENNPFVEQEVSEHRAYSQQFGVTVEKKGELDYAITAKGRTVLFRLNDLRGVKPSEAQVATGEQYIGPVFDEAGVQMFLMWNPATQTFHYILDESVVSESFFQSSASTQVKIGRRTHFAWYKDRYRERWILIGVRAAETSLNTYFDGPFDQLPDNFIEGDMLRDALLALSPEVEGQIDRFGNSLDLKGRMLVDPYILYSDEEELAAFDQCAAAAVDEASYYPCFAIGQSM</sequence>